<dbReference type="AlphaFoldDB" id="A0AAU7E0G5"/>
<dbReference type="PANTHER" id="PTHR11236">
    <property type="entry name" value="AMINOBENZOATE/ANTHRANILATE SYNTHASE"/>
    <property type="match status" value="1"/>
</dbReference>
<dbReference type="InterPro" id="IPR005801">
    <property type="entry name" value="ADC_synthase"/>
</dbReference>
<accession>A0AAU7E0G5</accession>
<dbReference type="Pfam" id="PF00425">
    <property type="entry name" value="Chorismate_bind"/>
    <property type="match status" value="1"/>
</dbReference>
<name>A0AAU7E0G5_9MICO</name>
<reference evidence="2" key="1">
    <citation type="submission" date="2024-02" db="EMBL/GenBank/DDBJ databases">
        <title>Tomenella chthoni gen. nov. sp. nov., a member of the family Jonesiaceae isolated from bat guano.</title>
        <authorList>
            <person name="Miller S.L."/>
            <person name="King J."/>
            <person name="Sankaranarayanan K."/>
            <person name="Lawson P.A."/>
        </authorList>
    </citation>
    <scope>NUCLEOTIDE SEQUENCE</scope>
    <source>
        <strain evidence="2">BS-20</strain>
    </source>
</reference>
<evidence type="ECO:0000313" key="2">
    <source>
        <dbReference type="EMBL" id="XBH23052.1"/>
    </source>
</evidence>
<dbReference type="InterPro" id="IPR015890">
    <property type="entry name" value="Chorismate_C"/>
</dbReference>
<dbReference type="GO" id="GO:0000162">
    <property type="term" value="P:L-tryptophan biosynthetic process"/>
    <property type="evidence" value="ECO:0007669"/>
    <property type="project" value="TreeGrafter"/>
</dbReference>
<dbReference type="GO" id="GO:0046820">
    <property type="term" value="F:4-amino-4-deoxychorismate synthase activity"/>
    <property type="evidence" value="ECO:0007669"/>
    <property type="project" value="TreeGrafter"/>
</dbReference>
<feature type="domain" description="Chorismate-utilising enzyme C-terminal" evidence="1">
    <location>
        <begin position="86"/>
        <end position="350"/>
    </location>
</feature>
<evidence type="ECO:0000259" key="1">
    <source>
        <dbReference type="Pfam" id="PF00425"/>
    </source>
</evidence>
<dbReference type="EMBL" id="CP146203">
    <property type="protein sequence ID" value="XBH23052.1"/>
    <property type="molecule type" value="Genomic_DNA"/>
</dbReference>
<dbReference type="Gene3D" id="3.60.120.10">
    <property type="entry name" value="Anthranilate synthase"/>
    <property type="match status" value="1"/>
</dbReference>
<dbReference type="PRINTS" id="PR00095">
    <property type="entry name" value="ANTSNTHASEI"/>
</dbReference>
<sequence length="366" mass="39288">MQGIAQFSKVSASSPVEFADLNIRPDALEKGGLWLVVADFEGRIRAWRFADRVSDTEIRSHLNAKTEQTWSGPDPKTWSTSLSALEYQNAVQTTREYVREGTIFQANICRVMSAPLPVPGSAQELSKILAAGNPAPFEGFAQIETGNPESDLWLASASPESFLQVRQNSDGTASISSSPIKGTAKTRAGITAKDEAENIMITDLVRNDLQRVCEPGTVGVEGLLNYEDHPGLVHLVSTVRGQLSRNPLVTPGYWREILELTLPPASISGAPKAAALDVIAELEPGPRGPYCGAIGWIDVDAGTCDLSVGIRTFWWESASAYGGPRLHFGTGAGITWGSDPVGEWQETQLKSRILIGLASNSQEAGA</sequence>
<protein>
    <submittedName>
        <fullName evidence="2">Chorismate-binding protein</fullName>
    </submittedName>
</protein>
<gene>
    <name evidence="2" type="ORF">V5R04_07540</name>
</gene>
<dbReference type="PANTHER" id="PTHR11236:SF50">
    <property type="entry name" value="AMINODEOXYCHORISMATE SYNTHASE COMPONENT 1"/>
    <property type="match status" value="1"/>
</dbReference>
<proteinExistence type="predicted"/>
<organism evidence="2">
    <name type="scientific">Jonesiaceae bacterium BS-20</name>
    <dbReference type="NCBI Taxonomy" id="3120821"/>
    <lineage>
        <taxon>Bacteria</taxon>
        <taxon>Bacillati</taxon>
        <taxon>Actinomycetota</taxon>
        <taxon>Actinomycetes</taxon>
        <taxon>Micrococcales</taxon>
        <taxon>Jonesiaceae</taxon>
    </lineage>
</organism>
<dbReference type="InterPro" id="IPR019999">
    <property type="entry name" value="Anth_synth_I-like"/>
</dbReference>
<dbReference type="SUPFAM" id="SSF56322">
    <property type="entry name" value="ADC synthase"/>
    <property type="match status" value="1"/>
</dbReference>